<reference evidence="5" key="1">
    <citation type="journal article" date="2020" name="Stud. Mycol.">
        <title>101 Dothideomycetes genomes: a test case for predicting lifestyles and emergence of pathogens.</title>
        <authorList>
            <person name="Haridas S."/>
            <person name="Albert R."/>
            <person name="Binder M."/>
            <person name="Bloem J."/>
            <person name="Labutti K."/>
            <person name="Salamov A."/>
            <person name="Andreopoulos B."/>
            <person name="Baker S."/>
            <person name="Barry K."/>
            <person name="Bills G."/>
            <person name="Bluhm B."/>
            <person name="Cannon C."/>
            <person name="Castanera R."/>
            <person name="Culley D."/>
            <person name="Daum C."/>
            <person name="Ezra D."/>
            <person name="Gonzalez J."/>
            <person name="Henrissat B."/>
            <person name="Kuo A."/>
            <person name="Liang C."/>
            <person name="Lipzen A."/>
            <person name="Lutzoni F."/>
            <person name="Magnuson J."/>
            <person name="Mondo S."/>
            <person name="Nolan M."/>
            <person name="Ohm R."/>
            <person name="Pangilinan J."/>
            <person name="Park H.-J."/>
            <person name="Ramirez L."/>
            <person name="Alfaro M."/>
            <person name="Sun H."/>
            <person name="Tritt A."/>
            <person name="Yoshinaga Y."/>
            <person name="Zwiers L.-H."/>
            <person name="Turgeon B."/>
            <person name="Goodwin S."/>
            <person name="Spatafora J."/>
            <person name="Crous P."/>
            <person name="Grigoriev I."/>
        </authorList>
    </citation>
    <scope>NUCLEOTIDE SEQUENCE</scope>
    <source>
        <strain evidence="5">CBS 262.69</strain>
    </source>
</reference>
<comment type="similarity">
    <text evidence="2">Belongs to the cerato-platanin family.</text>
</comment>
<dbReference type="AlphaFoldDB" id="A0A6G1HJF5"/>
<evidence type="ECO:0000256" key="3">
    <source>
        <dbReference type="ARBA" id="ARBA00022525"/>
    </source>
</evidence>
<protein>
    <submittedName>
        <fullName evidence="5">SnodProt1</fullName>
    </submittedName>
</protein>
<accession>A0A6G1HJF5</accession>
<dbReference type="Pfam" id="PF07249">
    <property type="entry name" value="Cerato-platanin"/>
    <property type="match status" value="1"/>
</dbReference>
<keyword evidence="6" id="KW-1185">Reference proteome</keyword>
<keyword evidence="4" id="KW-0732">Signal</keyword>
<dbReference type="InterPro" id="IPR010829">
    <property type="entry name" value="Cerato-platanin"/>
</dbReference>
<evidence type="ECO:0000313" key="5">
    <source>
        <dbReference type="EMBL" id="KAF2396034.1"/>
    </source>
</evidence>
<feature type="chain" id="PRO_5026325511" evidence="4">
    <location>
        <begin position="23"/>
        <end position="132"/>
    </location>
</feature>
<sequence length="132" mass="14107">MRFFSLPALLFALPAVCVRVSYDTIYDNPAKPLTEVACSDGDNGFLQYGYKTVSDLPNFPYIGGAQEVGGWNSPACGVCFNMTYNGTALYVTAIDHSATGFNIAHYAMDSLTGFRASALGVVDAEANRHCGT</sequence>
<dbReference type="EMBL" id="ML996709">
    <property type="protein sequence ID" value="KAF2396034.1"/>
    <property type="molecule type" value="Genomic_DNA"/>
</dbReference>
<dbReference type="OrthoDB" id="4898945at2759"/>
<name>A0A6G1HJF5_9PEZI</name>
<comment type="subcellular location">
    <subcellularLocation>
        <location evidence="1">Secreted</location>
    </subcellularLocation>
</comment>
<dbReference type="Proteomes" id="UP000799640">
    <property type="component" value="Unassembled WGS sequence"/>
</dbReference>
<evidence type="ECO:0000313" key="6">
    <source>
        <dbReference type="Proteomes" id="UP000799640"/>
    </source>
</evidence>
<dbReference type="InterPro" id="IPR036908">
    <property type="entry name" value="RlpA-like_sf"/>
</dbReference>
<proteinExistence type="inferred from homology"/>
<feature type="signal peptide" evidence="4">
    <location>
        <begin position="1"/>
        <end position="22"/>
    </location>
</feature>
<gene>
    <name evidence="5" type="ORF">EJ06DRAFT_585562</name>
</gene>
<dbReference type="SUPFAM" id="SSF50685">
    <property type="entry name" value="Barwin-like endoglucanases"/>
    <property type="match status" value="1"/>
</dbReference>
<keyword evidence="3" id="KW-0964">Secreted</keyword>
<evidence type="ECO:0000256" key="1">
    <source>
        <dbReference type="ARBA" id="ARBA00004613"/>
    </source>
</evidence>
<dbReference type="GO" id="GO:0005576">
    <property type="term" value="C:extracellular region"/>
    <property type="evidence" value="ECO:0007669"/>
    <property type="project" value="UniProtKB-SubCell"/>
</dbReference>
<dbReference type="CDD" id="cd22778">
    <property type="entry name" value="DPBB_CEPL-like"/>
    <property type="match status" value="1"/>
</dbReference>
<evidence type="ECO:0000256" key="4">
    <source>
        <dbReference type="SAM" id="SignalP"/>
    </source>
</evidence>
<evidence type="ECO:0000256" key="2">
    <source>
        <dbReference type="ARBA" id="ARBA00010421"/>
    </source>
</evidence>
<dbReference type="Gene3D" id="2.40.40.10">
    <property type="entry name" value="RlpA-like domain"/>
    <property type="match status" value="1"/>
</dbReference>
<organism evidence="5 6">
    <name type="scientific">Trichodelitschia bisporula</name>
    <dbReference type="NCBI Taxonomy" id="703511"/>
    <lineage>
        <taxon>Eukaryota</taxon>
        <taxon>Fungi</taxon>
        <taxon>Dikarya</taxon>
        <taxon>Ascomycota</taxon>
        <taxon>Pezizomycotina</taxon>
        <taxon>Dothideomycetes</taxon>
        <taxon>Dothideomycetes incertae sedis</taxon>
        <taxon>Phaeotrichales</taxon>
        <taxon>Phaeotrichaceae</taxon>
        <taxon>Trichodelitschia</taxon>
    </lineage>
</organism>